<dbReference type="InterPro" id="IPR002539">
    <property type="entry name" value="MaoC-like_dom"/>
</dbReference>
<dbReference type="InterPro" id="IPR029069">
    <property type="entry name" value="HotDog_dom_sf"/>
</dbReference>
<evidence type="ECO:0000313" key="4">
    <source>
        <dbReference type="Proteomes" id="UP000290624"/>
    </source>
</evidence>
<dbReference type="AlphaFoldDB" id="A0A4Q2EFX4"/>
<reference evidence="3 4" key="1">
    <citation type="submission" date="2018-01" db="EMBL/GenBank/DDBJ databases">
        <title>Lactibacter flavus gen. nov., sp. nov., a novel bacterium of the family Propionibacteriaceae isolated from raw milk and dairy products.</title>
        <authorList>
            <person name="Wenning M."/>
            <person name="Breitenwieser F."/>
            <person name="Huptas C."/>
            <person name="von Neubeck M."/>
            <person name="Busse H.-J."/>
            <person name="Scherer S."/>
        </authorList>
    </citation>
    <scope>NUCLEOTIDE SEQUENCE [LARGE SCALE GENOMIC DNA]</scope>
    <source>
        <strain evidence="3 4">VG341</strain>
    </source>
</reference>
<proteinExistence type="inferred from homology"/>
<dbReference type="Proteomes" id="UP000290624">
    <property type="component" value="Unassembled WGS sequence"/>
</dbReference>
<sequence>MAEVLYPDLPAGGPLLLRSLVRVGGRPRRVSALPPTVVRVRGHRQDVARLARYDEVCGYTLRDAVSPTWIHVLTFGLQLALMSQRDFPFGLAGLVHVSNDMTLLAPIHVADPLDLSVRASGLAPHRRGATFDLLGEAQVDGQVVWQGRSTYLARGVAVPGEPEPRMRAKDPGVRDSQAWRLPADLGRRYAAVSGDVNPIHLSALAARAFGFPSMIVHGMWTHARALAALEGRLGTTYRVAVDFTKPIPLPGRVGFAAQEDGDGIRFAVRSRSGTACLLGDVTHP</sequence>
<evidence type="ECO:0000259" key="2">
    <source>
        <dbReference type="Pfam" id="PF01575"/>
    </source>
</evidence>
<protein>
    <recommendedName>
        <fullName evidence="2">MaoC-like domain-containing protein</fullName>
    </recommendedName>
</protein>
<gene>
    <name evidence="3" type="ORF">C1706_07900</name>
</gene>
<evidence type="ECO:0000256" key="1">
    <source>
        <dbReference type="ARBA" id="ARBA00005254"/>
    </source>
</evidence>
<evidence type="ECO:0000313" key="3">
    <source>
        <dbReference type="EMBL" id="RXW32447.1"/>
    </source>
</evidence>
<dbReference type="RefSeq" id="WP_129458672.1">
    <property type="nucleotide sequence ID" value="NZ_PPCV01000004.1"/>
</dbReference>
<dbReference type="OrthoDB" id="9774179at2"/>
<dbReference type="Pfam" id="PF01575">
    <property type="entry name" value="MaoC_dehydratas"/>
    <property type="match status" value="1"/>
</dbReference>
<feature type="domain" description="MaoC-like" evidence="2">
    <location>
        <begin position="187"/>
        <end position="266"/>
    </location>
</feature>
<keyword evidence="4" id="KW-1185">Reference proteome</keyword>
<organism evidence="3 4">
    <name type="scientific">Propioniciclava flava</name>
    <dbReference type="NCBI Taxonomy" id="2072026"/>
    <lineage>
        <taxon>Bacteria</taxon>
        <taxon>Bacillati</taxon>
        <taxon>Actinomycetota</taxon>
        <taxon>Actinomycetes</taxon>
        <taxon>Propionibacteriales</taxon>
        <taxon>Propionibacteriaceae</taxon>
        <taxon>Propioniciclava</taxon>
    </lineage>
</organism>
<dbReference type="SUPFAM" id="SSF54637">
    <property type="entry name" value="Thioesterase/thiol ester dehydrase-isomerase"/>
    <property type="match status" value="2"/>
</dbReference>
<name>A0A4Q2EFX4_9ACTN</name>
<dbReference type="EMBL" id="PPCV01000004">
    <property type="protein sequence ID" value="RXW32447.1"/>
    <property type="molecule type" value="Genomic_DNA"/>
</dbReference>
<dbReference type="PANTHER" id="PTHR43841:SF3">
    <property type="entry name" value="(3R)-HYDROXYACYL-ACP DEHYDRATASE SUBUNIT HADB"/>
    <property type="match status" value="1"/>
</dbReference>
<dbReference type="Gene3D" id="3.10.129.10">
    <property type="entry name" value="Hotdog Thioesterase"/>
    <property type="match status" value="1"/>
</dbReference>
<accession>A0A4Q2EFX4</accession>
<comment type="similarity">
    <text evidence="1">Belongs to the enoyl-CoA hydratase/isomerase family.</text>
</comment>
<comment type="caution">
    <text evidence="3">The sequence shown here is derived from an EMBL/GenBank/DDBJ whole genome shotgun (WGS) entry which is preliminary data.</text>
</comment>
<dbReference type="PANTHER" id="PTHR43841">
    <property type="entry name" value="3-HYDROXYACYL-THIOESTER DEHYDRATASE HTDX-RELATED"/>
    <property type="match status" value="1"/>
</dbReference>